<gene>
    <name evidence="1" type="ORF">DQG23_33170</name>
</gene>
<dbReference type="EMBL" id="QMFB01000029">
    <property type="protein sequence ID" value="RAV13645.1"/>
    <property type="molecule type" value="Genomic_DNA"/>
</dbReference>
<evidence type="ECO:0000313" key="1">
    <source>
        <dbReference type="EMBL" id="RAV13645.1"/>
    </source>
</evidence>
<comment type="caution">
    <text evidence="1">The sequence shown here is derived from an EMBL/GenBank/DDBJ whole genome shotgun (WGS) entry which is preliminary data.</text>
</comment>
<keyword evidence="2" id="KW-1185">Reference proteome</keyword>
<proteinExistence type="predicted"/>
<organism evidence="1 2">
    <name type="scientific">Paenibacillus contaminans</name>
    <dbReference type="NCBI Taxonomy" id="450362"/>
    <lineage>
        <taxon>Bacteria</taxon>
        <taxon>Bacillati</taxon>
        <taxon>Bacillota</taxon>
        <taxon>Bacilli</taxon>
        <taxon>Bacillales</taxon>
        <taxon>Paenibacillaceae</taxon>
        <taxon>Paenibacillus</taxon>
    </lineage>
</organism>
<name>A0A329M0C1_9BACL</name>
<dbReference type="Proteomes" id="UP000250369">
    <property type="component" value="Unassembled WGS sequence"/>
</dbReference>
<sequence length="100" mass="11386">MEYYRKMQMEVRMSKSNDALKSLELYIGKSEGRGLNVVVQLPLEIALRIQSLIQIQHGALQSADTLIDSLKKNYDKENSFARIDEDTIKVNDIIVKSALT</sequence>
<dbReference type="AlphaFoldDB" id="A0A329M0C1"/>
<evidence type="ECO:0000313" key="2">
    <source>
        <dbReference type="Proteomes" id="UP000250369"/>
    </source>
</evidence>
<reference evidence="1 2" key="1">
    <citation type="journal article" date="2009" name="Int. J. Syst. Evol. Microbiol.">
        <title>Paenibacillus contaminans sp. nov., isolated from a contaminated laboratory plate.</title>
        <authorList>
            <person name="Chou J.H."/>
            <person name="Lee J.H."/>
            <person name="Lin M.C."/>
            <person name="Chang P.S."/>
            <person name="Arun A.B."/>
            <person name="Young C.C."/>
            <person name="Chen W.M."/>
        </authorList>
    </citation>
    <scope>NUCLEOTIDE SEQUENCE [LARGE SCALE GENOMIC DNA]</scope>
    <source>
        <strain evidence="1 2">CKOBP-6</strain>
    </source>
</reference>
<protein>
    <submittedName>
        <fullName evidence="1">Uncharacterized protein</fullName>
    </submittedName>
</protein>
<accession>A0A329M0C1</accession>